<gene>
    <name evidence="1" type="ORF">dnm_038270</name>
</gene>
<protein>
    <submittedName>
        <fullName evidence="1">Uncharacterized protein</fullName>
    </submittedName>
</protein>
<reference evidence="1" key="1">
    <citation type="journal article" date="2021" name="Microb. Physiol.">
        <title>Proteogenomic Insights into the Physiology of Marine, Sulfate-Reducing, Filamentous Desulfonema limicola and Desulfonema magnum.</title>
        <authorList>
            <person name="Schnaars V."/>
            <person name="Wohlbrand L."/>
            <person name="Scheve S."/>
            <person name="Hinrichs C."/>
            <person name="Reinhardt R."/>
            <person name="Rabus R."/>
        </authorList>
    </citation>
    <scope>NUCLEOTIDE SEQUENCE</scope>
    <source>
        <strain evidence="1">4be13</strain>
    </source>
</reference>
<dbReference type="EMBL" id="CP061800">
    <property type="protein sequence ID" value="QTA87790.1"/>
    <property type="molecule type" value="Genomic_DNA"/>
</dbReference>
<accession>A0A975BMT6</accession>
<sequence>MIQLILAGDPNVRPPRLSKPRRSFIRQNIFGHVAVVQELKFKSEEKGAYGLQF</sequence>
<dbReference type="KEGG" id="dmm:dnm_038270"/>
<proteinExistence type="predicted"/>
<name>A0A975BMT6_9BACT</name>
<keyword evidence="2" id="KW-1185">Reference proteome</keyword>
<evidence type="ECO:0000313" key="1">
    <source>
        <dbReference type="EMBL" id="QTA87790.1"/>
    </source>
</evidence>
<dbReference type="AlphaFoldDB" id="A0A975BMT6"/>
<dbReference type="Proteomes" id="UP000663722">
    <property type="component" value="Chromosome"/>
</dbReference>
<evidence type="ECO:0000313" key="2">
    <source>
        <dbReference type="Proteomes" id="UP000663722"/>
    </source>
</evidence>
<organism evidence="1 2">
    <name type="scientific">Desulfonema magnum</name>
    <dbReference type="NCBI Taxonomy" id="45655"/>
    <lineage>
        <taxon>Bacteria</taxon>
        <taxon>Pseudomonadati</taxon>
        <taxon>Thermodesulfobacteriota</taxon>
        <taxon>Desulfobacteria</taxon>
        <taxon>Desulfobacterales</taxon>
        <taxon>Desulfococcaceae</taxon>
        <taxon>Desulfonema</taxon>
    </lineage>
</organism>